<feature type="signal peptide" evidence="2">
    <location>
        <begin position="1"/>
        <end position="20"/>
    </location>
</feature>
<dbReference type="RefSeq" id="WP_004625145.1">
    <property type="nucleotide sequence ID" value="NZ_AORV01000027.1"/>
</dbReference>
<dbReference type="CDD" id="cd13585">
    <property type="entry name" value="PBP2_TMBP_like"/>
    <property type="match status" value="1"/>
</dbReference>
<feature type="compositionally biased region" description="Low complexity" evidence="1">
    <location>
        <begin position="22"/>
        <end position="46"/>
    </location>
</feature>
<dbReference type="PATRIC" id="fig|1195236.3.peg.1956"/>
<keyword evidence="2" id="KW-0732">Signal</keyword>
<dbReference type="SUPFAM" id="SSF53850">
    <property type="entry name" value="Periplasmic binding protein-like II"/>
    <property type="match status" value="1"/>
</dbReference>
<dbReference type="eggNOG" id="COG1653">
    <property type="taxonomic scope" value="Bacteria"/>
</dbReference>
<keyword evidence="4" id="KW-1185">Reference proteome</keyword>
<feature type="region of interest" description="Disordered" evidence="1">
    <location>
        <begin position="21"/>
        <end position="46"/>
    </location>
</feature>
<comment type="caution">
    <text evidence="3">The sequence shown here is derived from an EMBL/GenBank/DDBJ whole genome shotgun (WGS) entry which is preliminary data.</text>
</comment>
<dbReference type="EMBL" id="AORV01000027">
    <property type="protein sequence ID" value="EMS72434.1"/>
    <property type="molecule type" value="Genomic_DNA"/>
</dbReference>
<protein>
    <submittedName>
        <fullName evidence="3">ABC-type sugar transport system, periplasmic component</fullName>
    </submittedName>
</protein>
<keyword evidence="3" id="KW-0762">Sugar transport</keyword>
<dbReference type="Proteomes" id="UP000014155">
    <property type="component" value="Unassembled WGS sequence"/>
</dbReference>
<dbReference type="InterPro" id="IPR006059">
    <property type="entry name" value="SBP"/>
</dbReference>
<dbReference type="PANTHER" id="PTHR43649">
    <property type="entry name" value="ARABINOSE-BINDING PROTEIN-RELATED"/>
    <property type="match status" value="1"/>
</dbReference>
<sequence>MKKVLALVMAVVLIFGAAGCGSTKTADSSVSSTTTSTAAGSASESSKPAEPVKLTFWTLALQPTFTDFINGLLDKYKAENTNVTIVWQDLPYDAIQQKVLTSTAADNSPDVVNIWSQLALTLAGKGALLDLEKVATPEQKDIYAESMYESARLGEGVYAFPWYSTPNITSYNTELFKKAGFEKPPQTYDEELDMAKAFKEKTGAFIDTPSSMYHMFCYYNIPLVSADKKKAAFNTPEAVALVTKLQKAGLEGAIPTSKWDDWDNMRQLFANNKVAMIVAGPQTVTRIKTESPTAYQKMAVSTPVLGPSGKSGAAIMNLVVPAKSKNPTEAVKFANFISNDENQLAFCKIVSIFPTTKKAAADPFFKSDMNSLEGQANYYASLSSLASSDLTMGLPNDDEVKKEIDNITDAIFARKTDPQTAIANAEKKVNELLSKNQ</sequence>
<evidence type="ECO:0000256" key="1">
    <source>
        <dbReference type="SAM" id="MobiDB-lite"/>
    </source>
</evidence>
<dbReference type="InterPro" id="IPR050490">
    <property type="entry name" value="Bact_solute-bd_prot1"/>
</dbReference>
<dbReference type="Pfam" id="PF13416">
    <property type="entry name" value="SBP_bac_8"/>
    <property type="match status" value="1"/>
</dbReference>
<accession>S0FTE1</accession>
<proteinExistence type="predicted"/>
<dbReference type="PANTHER" id="PTHR43649:SF12">
    <property type="entry name" value="DIACETYLCHITOBIOSE BINDING PROTEIN DASA"/>
    <property type="match status" value="1"/>
</dbReference>
<organism evidence="3 4">
    <name type="scientific">Ruminiclostridium cellobioparum subsp. termitidis CT1112</name>
    <dbReference type="NCBI Taxonomy" id="1195236"/>
    <lineage>
        <taxon>Bacteria</taxon>
        <taxon>Bacillati</taxon>
        <taxon>Bacillota</taxon>
        <taxon>Clostridia</taxon>
        <taxon>Eubacteriales</taxon>
        <taxon>Oscillospiraceae</taxon>
        <taxon>Ruminiclostridium</taxon>
    </lineage>
</organism>
<dbReference type="AlphaFoldDB" id="S0FTE1"/>
<keyword evidence="3" id="KW-0813">Transport</keyword>
<name>S0FTE1_RUMCE</name>
<evidence type="ECO:0000313" key="3">
    <source>
        <dbReference type="EMBL" id="EMS72434.1"/>
    </source>
</evidence>
<evidence type="ECO:0000256" key="2">
    <source>
        <dbReference type="SAM" id="SignalP"/>
    </source>
</evidence>
<evidence type="ECO:0000313" key="4">
    <source>
        <dbReference type="Proteomes" id="UP000014155"/>
    </source>
</evidence>
<feature type="chain" id="PRO_5039725992" evidence="2">
    <location>
        <begin position="21"/>
        <end position="437"/>
    </location>
</feature>
<dbReference type="Gene3D" id="3.40.190.10">
    <property type="entry name" value="Periplasmic binding protein-like II"/>
    <property type="match status" value="1"/>
</dbReference>
<dbReference type="STRING" id="1195236.CTER_1628"/>
<dbReference type="PROSITE" id="PS51257">
    <property type="entry name" value="PROKAR_LIPOPROTEIN"/>
    <property type="match status" value="1"/>
</dbReference>
<gene>
    <name evidence="3" type="ORF">CTER_1628</name>
</gene>
<reference evidence="3 4" key="1">
    <citation type="journal article" date="2013" name="Genome Announc.">
        <title>Draft Genome Sequence of the Cellulolytic, Mesophilic, Anaerobic Bacterium Clostridium termitidis Strain CT1112 (DSM 5398).</title>
        <authorList>
            <person name="Lal S."/>
            <person name="Ramachandran U."/>
            <person name="Zhang X."/>
            <person name="Munir R."/>
            <person name="Sparling R."/>
            <person name="Levin D.B."/>
        </authorList>
    </citation>
    <scope>NUCLEOTIDE SEQUENCE [LARGE SCALE GENOMIC DNA]</scope>
    <source>
        <strain evidence="3 4">CT1112</strain>
    </source>
</reference>